<dbReference type="InterPro" id="IPR001492">
    <property type="entry name" value="Flagellin"/>
</dbReference>
<dbReference type="InterPro" id="IPR046358">
    <property type="entry name" value="Flagellin_C"/>
</dbReference>
<reference evidence="6 7" key="1">
    <citation type="submission" date="2018-03" db="EMBL/GenBank/DDBJ databases">
        <title>Massilia armeniaca sp. nov., isolated from desert soil.</title>
        <authorList>
            <person name="Huang H."/>
            <person name="Ren M."/>
        </authorList>
    </citation>
    <scope>NUCLEOTIDE SEQUENCE [LARGE SCALE GENOMIC DNA]</scope>
    <source>
        <strain evidence="6 7">ZMN-3</strain>
    </source>
</reference>
<organism evidence="6 7">
    <name type="scientific">Pseudoduganella armeniaca</name>
    <dbReference type="NCBI Taxonomy" id="2072590"/>
    <lineage>
        <taxon>Bacteria</taxon>
        <taxon>Pseudomonadati</taxon>
        <taxon>Pseudomonadota</taxon>
        <taxon>Betaproteobacteria</taxon>
        <taxon>Burkholderiales</taxon>
        <taxon>Oxalobacteraceae</taxon>
        <taxon>Telluria group</taxon>
        <taxon>Pseudoduganella</taxon>
    </lineage>
</organism>
<dbReference type="RefSeq" id="WP_107140294.1">
    <property type="nucleotide sequence ID" value="NZ_CP028324.1"/>
</dbReference>
<dbReference type="GO" id="GO:0005198">
    <property type="term" value="F:structural molecule activity"/>
    <property type="evidence" value="ECO:0007669"/>
    <property type="project" value="UniProtKB-UniRule"/>
</dbReference>
<sequence length="275" mass="29410">MALSINSNTNSLFAQRALTRSCADMSSVLQRLSSGLRINSARDDAAGLAISQGMTAQLRGLTQAGRNINDGISLTQTAESAIGTIGDNFQRIRELAVQAANDTNSASDRAAMQREADELIKENYRIATDTNFNGLKLLDGSFNGAVQIGHRAGDVVMLTVPALFLQTDGGGFAEPPLSLANHADATAALEYLDKQLANINVRRAHIGALQNRLTHVFENVQTMSTSLAESRSRILDTDFAADTANLTRSQILQQAGSAMLAQANSLPNQILQLLR</sequence>
<dbReference type="Gene3D" id="6.10.10.10">
    <property type="entry name" value="Flagellar export chaperone, C-terminal domain"/>
    <property type="match status" value="1"/>
</dbReference>
<dbReference type="Gene3D" id="1.20.1330.10">
    <property type="entry name" value="f41 fragment of flagellin, N-terminal domain"/>
    <property type="match status" value="1"/>
</dbReference>
<dbReference type="InterPro" id="IPR042187">
    <property type="entry name" value="Flagellin_C_sub2"/>
</dbReference>
<dbReference type="Pfam" id="PF00700">
    <property type="entry name" value="Flagellin_C"/>
    <property type="match status" value="1"/>
</dbReference>
<dbReference type="Pfam" id="PF00669">
    <property type="entry name" value="Flagellin_N"/>
    <property type="match status" value="1"/>
</dbReference>
<proteinExistence type="inferred from homology"/>
<evidence type="ECO:0000259" key="5">
    <source>
        <dbReference type="Pfam" id="PF00700"/>
    </source>
</evidence>
<dbReference type="KEGG" id="masz:C9I28_03845"/>
<keyword evidence="6" id="KW-0966">Cell projection</keyword>
<dbReference type="InterPro" id="IPR001029">
    <property type="entry name" value="Flagellin_N"/>
</dbReference>
<keyword evidence="6" id="KW-0969">Cilium</keyword>
<dbReference type="GO" id="GO:0005576">
    <property type="term" value="C:extracellular region"/>
    <property type="evidence" value="ECO:0007669"/>
    <property type="project" value="UniProtKB-SubCell"/>
</dbReference>
<accession>A0A2R4C5R4</accession>
<comment type="subcellular location">
    <subcellularLocation>
        <location evidence="3">Secreted</location>
    </subcellularLocation>
    <subcellularLocation>
        <location evidence="3">Bacterial flagellum</location>
    </subcellularLocation>
</comment>
<evidence type="ECO:0000313" key="6">
    <source>
        <dbReference type="EMBL" id="AVR94943.1"/>
    </source>
</evidence>
<evidence type="ECO:0000256" key="3">
    <source>
        <dbReference type="RuleBase" id="RU362073"/>
    </source>
</evidence>
<evidence type="ECO:0000256" key="2">
    <source>
        <dbReference type="ARBA" id="ARBA00023143"/>
    </source>
</evidence>
<evidence type="ECO:0000313" key="7">
    <source>
        <dbReference type="Proteomes" id="UP000240505"/>
    </source>
</evidence>
<keyword evidence="2 3" id="KW-0975">Bacterial flagellum</keyword>
<dbReference type="Proteomes" id="UP000240505">
    <property type="component" value="Chromosome"/>
</dbReference>
<dbReference type="AlphaFoldDB" id="A0A2R4C5R4"/>
<protein>
    <recommendedName>
        <fullName evidence="3">Flagellin</fullName>
    </recommendedName>
</protein>
<keyword evidence="3" id="KW-0964">Secreted</keyword>
<gene>
    <name evidence="6" type="ORF">C9I28_03845</name>
</gene>
<dbReference type="PANTHER" id="PTHR42792">
    <property type="entry name" value="FLAGELLIN"/>
    <property type="match status" value="1"/>
</dbReference>
<dbReference type="PRINTS" id="PR00207">
    <property type="entry name" value="FLAGELLIN"/>
</dbReference>
<dbReference type="OrthoDB" id="9796789at2"/>
<comment type="function">
    <text evidence="3">Flagellin is the subunit protein which polymerizes to form the filaments of bacterial flagella.</text>
</comment>
<dbReference type="SUPFAM" id="SSF64518">
    <property type="entry name" value="Phase 1 flagellin"/>
    <property type="match status" value="1"/>
</dbReference>
<evidence type="ECO:0000259" key="4">
    <source>
        <dbReference type="Pfam" id="PF00669"/>
    </source>
</evidence>
<keyword evidence="6" id="KW-0282">Flagellum</keyword>
<keyword evidence="7" id="KW-1185">Reference proteome</keyword>
<evidence type="ECO:0000256" key="1">
    <source>
        <dbReference type="ARBA" id="ARBA00005709"/>
    </source>
</evidence>
<dbReference type="PANTHER" id="PTHR42792:SF2">
    <property type="entry name" value="FLAGELLIN"/>
    <property type="match status" value="1"/>
</dbReference>
<feature type="domain" description="Flagellin N-terminal" evidence="4">
    <location>
        <begin position="5"/>
        <end position="142"/>
    </location>
</feature>
<feature type="domain" description="Flagellin C-terminal" evidence="5">
    <location>
        <begin position="189"/>
        <end position="274"/>
    </location>
</feature>
<dbReference type="EMBL" id="CP028324">
    <property type="protein sequence ID" value="AVR94943.1"/>
    <property type="molecule type" value="Genomic_DNA"/>
</dbReference>
<name>A0A2R4C5R4_9BURK</name>
<dbReference type="GO" id="GO:0009288">
    <property type="term" value="C:bacterial-type flagellum"/>
    <property type="evidence" value="ECO:0007669"/>
    <property type="project" value="UniProtKB-SubCell"/>
</dbReference>
<comment type="similarity">
    <text evidence="1 3">Belongs to the bacterial flagellin family.</text>
</comment>